<dbReference type="Gene3D" id="1.20.1540.10">
    <property type="entry name" value="Rhomboid-like"/>
    <property type="match status" value="1"/>
</dbReference>
<dbReference type="Pfam" id="PF01428">
    <property type="entry name" value="zf-AN1"/>
    <property type="match status" value="1"/>
</dbReference>
<dbReference type="InterPro" id="IPR022764">
    <property type="entry name" value="Peptidase_S54_rhomboid_dom"/>
</dbReference>
<comment type="subcellular location">
    <subcellularLocation>
        <location evidence="1">Membrane</location>
        <topology evidence="1">Multi-pass membrane protein</topology>
    </subcellularLocation>
</comment>
<dbReference type="InterPro" id="IPR035952">
    <property type="entry name" value="Rhomboid-like_sf"/>
</dbReference>
<dbReference type="AlphaFoldDB" id="A0A1I5S0L0"/>
<keyword evidence="5" id="KW-0862">Zinc</keyword>
<feature type="transmembrane region" description="Helical" evidence="9">
    <location>
        <begin position="123"/>
        <end position="150"/>
    </location>
</feature>
<feature type="transmembrane region" description="Helical" evidence="9">
    <location>
        <begin position="216"/>
        <end position="238"/>
    </location>
</feature>
<feature type="transmembrane region" description="Helical" evidence="9">
    <location>
        <begin position="162"/>
        <end position="182"/>
    </location>
</feature>
<evidence type="ECO:0000256" key="2">
    <source>
        <dbReference type="ARBA" id="ARBA00022692"/>
    </source>
</evidence>
<sequence length="299" mass="31914">MATCDECGKQENMPYECRRCGGTFCADHRLPENHDCPGLEWDDPVGVFNQAEERDAGTSRGGRAGLRRRARSIWRSYVQNNATFVFLLLMWVTWVTQLVIRVLASPELEATLFVLRSDHPEYVWTWITSVFAHGGIVHIAANSIGIFFFGQVVERRIGTKRYVALFLASGAVAGLAQIGASILLSPGVATGVVGASGALLAIMGVLTILNPGLTVYLYFFLPVPIWALTIGFAALSLLQGFGQVGGGAGIAHWAHLAGLAIGLAYGLYVQDQIEPPRQLQFGGGGPGGPGGPGRRGGGF</sequence>
<evidence type="ECO:0000256" key="3">
    <source>
        <dbReference type="ARBA" id="ARBA00022723"/>
    </source>
</evidence>
<dbReference type="Pfam" id="PF01694">
    <property type="entry name" value="Rhomboid"/>
    <property type="match status" value="1"/>
</dbReference>
<dbReference type="GO" id="GO:0004252">
    <property type="term" value="F:serine-type endopeptidase activity"/>
    <property type="evidence" value="ECO:0007669"/>
    <property type="project" value="InterPro"/>
</dbReference>
<dbReference type="PANTHER" id="PTHR43731">
    <property type="entry name" value="RHOMBOID PROTEASE"/>
    <property type="match status" value="1"/>
</dbReference>
<dbReference type="PROSITE" id="PS51039">
    <property type="entry name" value="ZF_AN1"/>
    <property type="match status" value="1"/>
</dbReference>
<reference evidence="12" key="1">
    <citation type="submission" date="2016-10" db="EMBL/GenBank/DDBJ databases">
        <authorList>
            <person name="Varghese N."/>
            <person name="Submissions S."/>
        </authorList>
    </citation>
    <scope>NUCLEOTIDE SEQUENCE [LARGE SCALE GENOMIC DNA]</scope>
    <source>
        <strain evidence="12">CGMCC 1.10329</strain>
    </source>
</reference>
<dbReference type="OrthoDB" id="26567at2157"/>
<evidence type="ECO:0000256" key="7">
    <source>
        <dbReference type="ARBA" id="ARBA00023136"/>
    </source>
</evidence>
<dbReference type="SUPFAM" id="SSF144091">
    <property type="entry name" value="Rhomboid-like"/>
    <property type="match status" value="1"/>
</dbReference>
<dbReference type="SMART" id="SM00154">
    <property type="entry name" value="ZnF_AN1"/>
    <property type="match status" value="1"/>
</dbReference>
<evidence type="ECO:0000256" key="1">
    <source>
        <dbReference type="ARBA" id="ARBA00004141"/>
    </source>
</evidence>
<dbReference type="InterPro" id="IPR050925">
    <property type="entry name" value="Rhomboid_protease_S54"/>
</dbReference>
<protein>
    <recommendedName>
        <fullName evidence="10">AN1-type domain-containing protein</fullName>
    </recommendedName>
</protein>
<feature type="transmembrane region" description="Helical" evidence="9">
    <location>
        <begin position="188"/>
        <end position="209"/>
    </location>
</feature>
<name>A0A1I5S0L0_9EURY</name>
<evidence type="ECO:0000256" key="4">
    <source>
        <dbReference type="ARBA" id="ARBA00022771"/>
    </source>
</evidence>
<feature type="domain" description="AN1-type" evidence="10">
    <location>
        <begin position="1"/>
        <end position="44"/>
    </location>
</feature>
<accession>A0A1I5S0L0</accession>
<dbReference type="InterPro" id="IPR035896">
    <property type="entry name" value="AN1-like_Znf"/>
</dbReference>
<feature type="transmembrane region" description="Helical" evidence="9">
    <location>
        <begin position="250"/>
        <end position="269"/>
    </location>
</feature>
<evidence type="ECO:0000313" key="11">
    <source>
        <dbReference type="EMBL" id="SFP64270.1"/>
    </source>
</evidence>
<keyword evidence="3" id="KW-0479">Metal-binding</keyword>
<gene>
    <name evidence="11" type="ORF">SAMN05216277_105238</name>
</gene>
<feature type="transmembrane region" description="Helical" evidence="9">
    <location>
        <begin position="77"/>
        <end position="103"/>
    </location>
</feature>
<dbReference type="Gene3D" id="4.10.1110.10">
    <property type="entry name" value="AN1-like Zinc finger"/>
    <property type="match status" value="1"/>
</dbReference>
<evidence type="ECO:0000313" key="12">
    <source>
        <dbReference type="Proteomes" id="UP000183769"/>
    </source>
</evidence>
<evidence type="ECO:0000256" key="5">
    <source>
        <dbReference type="ARBA" id="ARBA00022833"/>
    </source>
</evidence>
<keyword evidence="2 9" id="KW-0812">Transmembrane</keyword>
<dbReference type="GO" id="GO:0008270">
    <property type="term" value="F:zinc ion binding"/>
    <property type="evidence" value="ECO:0007669"/>
    <property type="project" value="UniProtKB-KW"/>
</dbReference>
<keyword evidence="12" id="KW-1185">Reference proteome</keyword>
<keyword evidence="7 9" id="KW-0472">Membrane</keyword>
<evidence type="ECO:0000256" key="8">
    <source>
        <dbReference type="SAM" id="MobiDB-lite"/>
    </source>
</evidence>
<dbReference type="EMBL" id="FOXI01000005">
    <property type="protein sequence ID" value="SFP64270.1"/>
    <property type="molecule type" value="Genomic_DNA"/>
</dbReference>
<dbReference type="RefSeq" id="WP_074877891.1">
    <property type="nucleotide sequence ID" value="NZ_FOXI01000005.1"/>
</dbReference>
<organism evidence="11 12">
    <name type="scientific">Halolamina pelagica</name>
    <dbReference type="NCBI Taxonomy" id="699431"/>
    <lineage>
        <taxon>Archaea</taxon>
        <taxon>Methanobacteriati</taxon>
        <taxon>Methanobacteriota</taxon>
        <taxon>Stenosarchaea group</taxon>
        <taxon>Halobacteria</taxon>
        <taxon>Halobacteriales</taxon>
        <taxon>Haloferacaceae</taxon>
    </lineage>
</organism>
<dbReference type="GO" id="GO:0016020">
    <property type="term" value="C:membrane"/>
    <property type="evidence" value="ECO:0007669"/>
    <property type="project" value="UniProtKB-SubCell"/>
</dbReference>
<feature type="compositionally biased region" description="Gly residues" evidence="8">
    <location>
        <begin position="281"/>
        <end position="299"/>
    </location>
</feature>
<proteinExistence type="predicted"/>
<evidence type="ECO:0000256" key="9">
    <source>
        <dbReference type="SAM" id="Phobius"/>
    </source>
</evidence>
<dbReference type="PANTHER" id="PTHR43731:SF26">
    <property type="entry name" value="RHOMBOID-LIKE PROTEIN 10, CHLOROPLASTIC"/>
    <property type="match status" value="1"/>
</dbReference>
<feature type="region of interest" description="Disordered" evidence="8">
    <location>
        <begin position="279"/>
        <end position="299"/>
    </location>
</feature>
<dbReference type="SUPFAM" id="SSF118310">
    <property type="entry name" value="AN1-like Zinc finger"/>
    <property type="match status" value="1"/>
</dbReference>
<evidence type="ECO:0000256" key="6">
    <source>
        <dbReference type="ARBA" id="ARBA00022989"/>
    </source>
</evidence>
<keyword evidence="6 9" id="KW-1133">Transmembrane helix</keyword>
<keyword evidence="4" id="KW-0863">Zinc-finger</keyword>
<evidence type="ECO:0000259" key="10">
    <source>
        <dbReference type="PROSITE" id="PS51039"/>
    </source>
</evidence>
<dbReference type="InterPro" id="IPR000058">
    <property type="entry name" value="Znf_AN1"/>
</dbReference>
<dbReference type="Proteomes" id="UP000183769">
    <property type="component" value="Unassembled WGS sequence"/>
</dbReference>